<evidence type="ECO:0000256" key="2">
    <source>
        <dbReference type="ARBA" id="ARBA00007560"/>
    </source>
</evidence>
<dbReference type="EMBL" id="GL348714">
    <property type="protein sequence ID" value="EFH64121.1"/>
    <property type="molecule type" value="Genomic_DNA"/>
</dbReference>
<proteinExistence type="inferred from homology"/>
<keyword evidence="5" id="KW-1185">Reference proteome</keyword>
<dbReference type="GO" id="GO:0000993">
    <property type="term" value="F:RNA polymerase II complex binding"/>
    <property type="evidence" value="ECO:0007669"/>
    <property type="project" value="TreeGrafter"/>
</dbReference>
<dbReference type="Gramene" id="fgenesh1_pg.C_scaffold_2002336">
    <property type="protein sequence ID" value="fgenesh1_pg.C_scaffold_2002336"/>
    <property type="gene ID" value="fgenesh1_pg.C_scaffold_2002336"/>
</dbReference>
<evidence type="ECO:0000256" key="1">
    <source>
        <dbReference type="ARBA" id="ARBA00004123"/>
    </source>
</evidence>
<sequence length="330" mass="38664">MVEKKRRRREEEEEDKKKRENYVEKIWISKRNDKENAGFTIKYGSTMVCIGEMNNSHKSQMPKGHTEEKKPTPLLTTDRVENRLKKPTTFICKLKFRNELPDPSAQLKLMTIKRDKDQFTKYTITSLEKLWKPKIFVEPDLGIPLDLLDLSVYNPPKFKAPLAPEDEELLRDDDAITPIKKDGIRRKERPTDKGVSWLVKTQYISSINNESARQSLTEKQAKELREMKGGINILHNLNNRERQIKDIEASFEACKSRPVHATNKSLQPVEVLPLLPYFDRLIAPYFPFETILNLKSRIRQFFLIIALHVDTTMKPLKADTLRYYLYVGFL</sequence>
<dbReference type="PANTHER" id="PTHR23188">
    <property type="entry name" value="RNA POLYMERASE II-ASSOCIATED FACTOR 1 HOMOLOG"/>
    <property type="match status" value="1"/>
</dbReference>
<dbReference type="HOGENOM" id="CLU_842930_0_0_1"/>
<dbReference type="GO" id="GO:0006368">
    <property type="term" value="P:transcription elongation by RNA polymerase II"/>
    <property type="evidence" value="ECO:0007669"/>
    <property type="project" value="InterPro"/>
</dbReference>
<comment type="subcellular location">
    <subcellularLocation>
        <location evidence="1">Nucleus</location>
    </subcellularLocation>
</comment>
<organism evidence="5">
    <name type="scientific">Arabidopsis lyrata subsp. lyrata</name>
    <name type="common">Lyre-leaved rock-cress</name>
    <dbReference type="NCBI Taxonomy" id="81972"/>
    <lineage>
        <taxon>Eukaryota</taxon>
        <taxon>Viridiplantae</taxon>
        <taxon>Streptophyta</taxon>
        <taxon>Embryophyta</taxon>
        <taxon>Tracheophyta</taxon>
        <taxon>Spermatophyta</taxon>
        <taxon>Magnoliopsida</taxon>
        <taxon>eudicotyledons</taxon>
        <taxon>Gunneridae</taxon>
        <taxon>Pentapetalae</taxon>
        <taxon>rosids</taxon>
        <taxon>malvids</taxon>
        <taxon>Brassicales</taxon>
        <taxon>Brassicaceae</taxon>
        <taxon>Camelineae</taxon>
        <taxon>Arabidopsis</taxon>
    </lineage>
</organism>
<comment type="similarity">
    <text evidence="2">Belongs to the PAF1 family.</text>
</comment>
<name>D7KXQ2_ARALL</name>
<gene>
    <name evidence="4" type="ORF">ARALYDRAFT_340237</name>
</gene>
<dbReference type="STRING" id="81972.D7KXQ2"/>
<reference evidence="5" key="1">
    <citation type="journal article" date="2011" name="Nat. Genet.">
        <title>The Arabidopsis lyrata genome sequence and the basis of rapid genome size change.</title>
        <authorList>
            <person name="Hu T.T."/>
            <person name="Pattyn P."/>
            <person name="Bakker E.G."/>
            <person name="Cao J."/>
            <person name="Cheng J.-F."/>
            <person name="Clark R.M."/>
            <person name="Fahlgren N."/>
            <person name="Fawcett J.A."/>
            <person name="Grimwood J."/>
            <person name="Gundlach H."/>
            <person name="Haberer G."/>
            <person name="Hollister J.D."/>
            <person name="Ossowski S."/>
            <person name="Ottilar R.P."/>
            <person name="Salamov A.A."/>
            <person name="Schneeberger K."/>
            <person name="Spannagl M."/>
            <person name="Wang X."/>
            <person name="Yang L."/>
            <person name="Nasrallah M.E."/>
            <person name="Bergelson J."/>
            <person name="Carrington J.C."/>
            <person name="Gaut B.S."/>
            <person name="Schmutz J."/>
            <person name="Mayer K.F.X."/>
            <person name="Van de Peer Y."/>
            <person name="Grigoriev I.V."/>
            <person name="Nordborg M."/>
            <person name="Weigel D."/>
            <person name="Guo Y.-L."/>
        </authorList>
    </citation>
    <scope>NUCLEOTIDE SEQUENCE [LARGE SCALE GENOMIC DNA]</scope>
    <source>
        <strain evidence="5">cv. MN47</strain>
    </source>
</reference>
<dbReference type="PANTHER" id="PTHR23188:SF12">
    <property type="entry name" value="RNA POLYMERASE II-ASSOCIATED FACTOR 1 HOMOLOG"/>
    <property type="match status" value="1"/>
</dbReference>
<dbReference type="GO" id="GO:0016593">
    <property type="term" value="C:Cdc73/Paf1 complex"/>
    <property type="evidence" value="ECO:0007669"/>
    <property type="project" value="InterPro"/>
</dbReference>
<accession>D7KXQ2</accession>
<dbReference type="AlphaFoldDB" id="D7KXQ2"/>
<dbReference type="InterPro" id="IPR007133">
    <property type="entry name" value="RNA_pol_II-assoc_Paf1"/>
</dbReference>
<evidence type="ECO:0000256" key="3">
    <source>
        <dbReference type="ARBA" id="ARBA00023242"/>
    </source>
</evidence>
<dbReference type="eggNOG" id="KOG2478">
    <property type="taxonomic scope" value="Eukaryota"/>
</dbReference>
<protein>
    <recommendedName>
        <fullName evidence="6">RNA polymerase II-associated factor 1 homolog</fullName>
    </recommendedName>
</protein>
<dbReference type="Pfam" id="PF03985">
    <property type="entry name" value="Paf1"/>
    <property type="match status" value="1"/>
</dbReference>
<keyword evidence="3" id="KW-0539">Nucleus</keyword>
<dbReference type="Proteomes" id="UP000008694">
    <property type="component" value="Unassembled WGS sequence"/>
</dbReference>
<dbReference type="GO" id="GO:0003682">
    <property type="term" value="F:chromatin binding"/>
    <property type="evidence" value="ECO:0007669"/>
    <property type="project" value="TreeGrafter"/>
</dbReference>
<evidence type="ECO:0000313" key="4">
    <source>
        <dbReference type="EMBL" id="EFH64121.1"/>
    </source>
</evidence>
<evidence type="ECO:0008006" key="6">
    <source>
        <dbReference type="Google" id="ProtNLM"/>
    </source>
</evidence>
<evidence type="ECO:0000313" key="5">
    <source>
        <dbReference type="Proteomes" id="UP000008694"/>
    </source>
</evidence>